<protein>
    <recommendedName>
        <fullName evidence="3">Urease accessory protein UreD</fullName>
    </recommendedName>
</protein>
<comment type="function">
    <text evidence="3">Required for maturation of urease via the functional incorporation of the urease nickel metallocenter.</text>
</comment>
<organism evidence="4 5">
    <name type="scientific">Albidovulum marisflavi</name>
    <dbReference type="NCBI Taxonomy" id="2984159"/>
    <lineage>
        <taxon>Bacteria</taxon>
        <taxon>Pseudomonadati</taxon>
        <taxon>Pseudomonadota</taxon>
        <taxon>Alphaproteobacteria</taxon>
        <taxon>Rhodobacterales</taxon>
        <taxon>Paracoccaceae</taxon>
        <taxon>Albidovulum</taxon>
    </lineage>
</organism>
<dbReference type="PANTHER" id="PTHR33643:SF1">
    <property type="entry name" value="UREASE ACCESSORY PROTEIN D"/>
    <property type="match status" value="1"/>
</dbReference>
<comment type="subcellular location">
    <subcellularLocation>
        <location evidence="3">Cytoplasm</location>
    </subcellularLocation>
</comment>
<dbReference type="EMBL" id="JAOWKY010000001">
    <property type="protein sequence ID" value="MCV2868700.1"/>
    <property type="molecule type" value="Genomic_DNA"/>
</dbReference>
<keyword evidence="5" id="KW-1185">Reference proteome</keyword>
<evidence type="ECO:0000313" key="5">
    <source>
        <dbReference type="Proteomes" id="UP001652542"/>
    </source>
</evidence>
<dbReference type="PANTHER" id="PTHR33643">
    <property type="entry name" value="UREASE ACCESSORY PROTEIN D"/>
    <property type="match status" value="1"/>
</dbReference>
<evidence type="ECO:0000256" key="2">
    <source>
        <dbReference type="ARBA" id="ARBA00023186"/>
    </source>
</evidence>
<dbReference type="Pfam" id="PF01774">
    <property type="entry name" value="UreD"/>
    <property type="match status" value="1"/>
</dbReference>
<evidence type="ECO:0000256" key="1">
    <source>
        <dbReference type="ARBA" id="ARBA00007177"/>
    </source>
</evidence>
<gene>
    <name evidence="3" type="primary">ureD</name>
    <name evidence="4" type="ORF">OEW28_08670</name>
</gene>
<evidence type="ECO:0000256" key="3">
    <source>
        <dbReference type="HAMAP-Rule" id="MF_01384"/>
    </source>
</evidence>
<name>A0ABT2ZC34_9RHOB</name>
<comment type="similarity">
    <text evidence="1 3">Belongs to the UreD family.</text>
</comment>
<keyword evidence="3" id="KW-0996">Nickel insertion</keyword>
<evidence type="ECO:0000313" key="4">
    <source>
        <dbReference type="EMBL" id="MCV2868700.1"/>
    </source>
</evidence>
<sequence length="277" mass="29785">MSDISARRIGTIQPRAVGEVRLSIERHEDGLVRLGTLRQSGSLKVLLPHPRASGIDAVLLNTAGGITGGDRFTISAWAGAGTELTLTTQAAERAYRAQPDEIAEVETRLCVESGARLNWLPQETILFDRCALRRLLRINLASDARLLMVEPLIFGRAAMGEILTAVRFQDRIQIWRATKPLFLDGIDLCGDVAELMARTAIGAGSGAMAVVVYLGPDASGHLAAVRNELPVTGGASLKADDLLVLRVLAPDGFLLRRALLPILDRLTKGGLPTVWSL</sequence>
<keyword evidence="2 3" id="KW-0143">Chaperone</keyword>
<dbReference type="Proteomes" id="UP001652542">
    <property type="component" value="Unassembled WGS sequence"/>
</dbReference>
<dbReference type="RefSeq" id="WP_263734296.1">
    <property type="nucleotide sequence ID" value="NZ_JAOWKY010000001.1"/>
</dbReference>
<dbReference type="HAMAP" id="MF_01384">
    <property type="entry name" value="UreD"/>
    <property type="match status" value="1"/>
</dbReference>
<comment type="caution">
    <text evidence="4">The sequence shown here is derived from an EMBL/GenBank/DDBJ whole genome shotgun (WGS) entry which is preliminary data.</text>
</comment>
<reference evidence="4 5" key="1">
    <citation type="submission" date="2022-10" db="EMBL/GenBank/DDBJ databases">
        <title>Defluviimonas sp. nov., isolated from ocean surface water.</title>
        <authorList>
            <person name="He W."/>
            <person name="Wang L."/>
            <person name="Zhang D.-F."/>
        </authorList>
    </citation>
    <scope>NUCLEOTIDE SEQUENCE [LARGE SCALE GENOMIC DNA]</scope>
    <source>
        <strain evidence="4 5">WL0002</strain>
    </source>
</reference>
<accession>A0ABT2ZC34</accession>
<dbReference type="InterPro" id="IPR002669">
    <property type="entry name" value="UreD"/>
</dbReference>
<proteinExistence type="inferred from homology"/>
<keyword evidence="3" id="KW-0963">Cytoplasm</keyword>
<comment type="subunit">
    <text evidence="3">UreD, UreF and UreG form a complex that acts as a GTP-hydrolysis-dependent molecular chaperone, activating the urease apoprotein by helping to assemble the nickel containing metallocenter of UreC. The UreE protein probably delivers the nickel.</text>
</comment>